<dbReference type="GO" id="GO:0020037">
    <property type="term" value="F:heme binding"/>
    <property type="evidence" value="ECO:0007669"/>
    <property type="project" value="InterPro"/>
</dbReference>
<keyword evidence="2 7" id="KW-0349">Heme</keyword>
<proteinExistence type="inferred from homology"/>
<dbReference type="CDD" id="cd20625">
    <property type="entry name" value="CYP164-like"/>
    <property type="match status" value="1"/>
</dbReference>
<dbReference type="AlphaFoldDB" id="A0A2A9HEG0"/>
<dbReference type="SUPFAM" id="SSF48264">
    <property type="entry name" value="Cytochrome P450"/>
    <property type="match status" value="1"/>
</dbReference>
<dbReference type="PRINTS" id="PR00359">
    <property type="entry name" value="BP450"/>
</dbReference>
<reference evidence="8 9" key="1">
    <citation type="submission" date="2017-09" db="EMBL/GenBank/DDBJ databases">
        <title>Sequencing the genomes of two abundant thermophiles in Great Basin hot springs: Thermocrinis jamiesonii and novel Chloroflexi Thermoflexus hugenholtzii.</title>
        <authorList>
            <person name="Hedlund B."/>
        </authorList>
    </citation>
    <scope>NUCLEOTIDE SEQUENCE [LARGE SCALE GENOMIC DNA]</scope>
    <source>
        <strain evidence="8 9">G233</strain>
    </source>
</reference>
<keyword evidence="3 7" id="KW-0479">Metal-binding</keyword>
<dbReference type="InterPro" id="IPR001128">
    <property type="entry name" value="Cyt_P450"/>
</dbReference>
<keyword evidence="5 7" id="KW-0408">Iron</keyword>
<keyword evidence="6 7" id="KW-0503">Monooxygenase</keyword>
<dbReference type="Gene3D" id="1.10.630.10">
    <property type="entry name" value="Cytochrome P450"/>
    <property type="match status" value="1"/>
</dbReference>
<evidence type="ECO:0000313" key="8">
    <source>
        <dbReference type="EMBL" id="PFG73189.1"/>
    </source>
</evidence>
<protein>
    <submittedName>
        <fullName evidence="8">Cytochrome P450</fullName>
    </submittedName>
</protein>
<dbReference type="PANTHER" id="PTHR46696:SF1">
    <property type="entry name" value="CYTOCHROME P450 YJIB-RELATED"/>
    <property type="match status" value="1"/>
</dbReference>
<evidence type="ECO:0000256" key="3">
    <source>
        <dbReference type="ARBA" id="ARBA00022723"/>
    </source>
</evidence>
<comment type="similarity">
    <text evidence="1 7">Belongs to the cytochrome P450 family.</text>
</comment>
<dbReference type="GO" id="GO:0005506">
    <property type="term" value="F:iron ion binding"/>
    <property type="evidence" value="ECO:0007669"/>
    <property type="project" value="InterPro"/>
</dbReference>
<evidence type="ECO:0000256" key="4">
    <source>
        <dbReference type="ARBA" id="ARBA00023002"/>
    </source>
</evidence>
<dbReference type="Pfam" id="PF00067">
    <property type="entry name" value="p450"/>
    <property type="match status" value="2"/>
</dbReference>
<keyword evidence="9" id="KW-1185">Reference proteome</keyword>
<evidence type="ECO:0000256" key="7">
    <source>
        <dbReference type="RuleBase" id="RU000461"/>
    </source>
</evidence>
<evidence type="ECO:0000256" key="1">
    <source>
        <dbReference type="ARBA" id="ARBA00010617"/>
    </source>
</evidence>
<dbReference type="GO" id="GO:0016705">
    <property type="term" value="F:oxidoreductase activity, acting on paired donors, with incorporation or reduction of molecular oxygen"/>
    <property type="evidence" value="ECO:0007669"/>
    <property type="project" value="InterPro"/>
</dbReference>
<gene>
    <name evidence="8" type="ORF">A9A59_0384</name>
</gene>
<dbReference type="FunFam" id="1.10.630.10:FF:000018">
    <property type="entry name" value="Cytochrome P450 monooxygenase"/>
    <property type="match status" value="1"/>
</dbReference>
<accession>A0A2A9HEG0</accession>
<dbReference type="GO" id="GO:0004497">
    <property type="term" value="F:monooxygenase activity"/>
    <property type="evidence" value="ECO:0007669"/>
    <property type="project" value="UniProtKB-KW"/>
</dbReference>
<evidence type="ECO:0000256" key="2">
    <source>
        <dbReference type="ARBA" id="ARBA00022617"/>
    </source>
</evidence>
<dbReference type="EMBL" id="PDJQ01000001">
    <property type="protein sequence ID" value="PFG73189.1"/>
    <property type="molecule type" value="Genomic_DNA"/>
</dbReference>
<name>A0A2A9HEG0_TEPT2</name>
<dbReference type="InterPro" id="IPR002397">
    <property type="entry name" value="Cyt_P450_B"/>
</dbReference>
<keyword evidence="4 7" id="KW-0560">Oxidoreductase</keyword>
<dbReference type="Proteomes" id="UP000223071">
    <property type="component" value="Unassembled WGS sequence"/>
</dbReference>
<dbReference type="PANTHER" id="PTHR46696">
    <property type="entry name" value="P450, PUTATIVE (EUROFUNG)-RELATED"/>
    <property type="match status" value="1"/>
</dbReference>
<sequence length="411" mass="45597">MKPLSKRRKLPDMELDLGCEASIRDPAGYFARAREGGDVQWSDRHRAWVLLSHAEVAAAFRDHQRLSSDRMDTFERAARGRSEAFHRAVEMLHAWLNFRDPPAHTRLREPLASAFTPRAVSGLEARIRAIVAGRLDALAAAQGPVDLSAEFARPLPALVIAAVLGVEGEERERFQAWSDDIASLVFSLQPGAVEEEPVARAAQEFIAFFERHIEREQREPGDSLLSFVVQAEGDRLSAIELVGLCTLLLFGGHETTTTLLINTLATLLERPDLRAWLREHPGADETAVEEFMRVGGPARTMPRKVREKHERGGQLLRPGQTVFLCIAAANHDPAVFERPGEIDLLRDPNPQLGFGWGLHYCLGANLARLEARIALRMLLERFPAMRPAGAIPAIRGGVMGFGRRPVPALLR</sequence>
<dbReference type="InterPro" id="IPR036396">
    <property type="entry name" value="Cyt_P450_sf"/>
</dbReference>
<dbReference type="InterPro" id="IPR017972">
    <property type="entry name" value="Cyt_P450_CS"/>
</dbReference>
<dbReference type="PROSITE" id="PS00086">
    <property type="entry name" value="CYTOCHROME_P450"/>
    <property type="match status" value="1"/>
</dbReference>
<evidence type="ECO:0000313" key="9">
    <source>
        <dbReference type="Proteomes" id="UP000223071"/>
    </source>
</evidence>
<evidence type="ECO:0000256" key="6">
    <source>
        <dbReference type="ARBA" id="ARBA00023033"/>
    </source>
</evidence>
<evidence type="ECO:0000256" key="5">
    <source>
        <dbReference type="ARBA" id="ARBA00023004"/>
    </source>
</evidence>
<organism evidence="8 9">
    <name type="scientific">Tepidiforma thermophila (strain KCTC 52669 / CGMCC 1.13589 / G233)</name>
    <dbReference type="NCBI Taxonomy" id="2761530"/>
    <lineage>
        <taxon>Bacteria</taxon>
        <taxon>Bacillati</taxon>
        <taxon>Chloroflexota</taxon>
        <taxon>Tepidiformia</taxon>
        <taxon>Tepidiformales</taxon>
        <taxon>Tepidiformaceae</taxon>
        <taxon>Tepidiforma</taxon>
    </lineage>
</organism>
<comment type="caution">
    <text evidence="8">The sequence shown here is derived from an EMBL/GenBank/DDBJ whole genome shotgun (WGS) entry which is preliminary data.</text>
</comment>